<dbReference type="Gene3D" id="3.40.50.720">
    <property type="entry name" value="NAD(P)-binding Rossmann-like Domain"/>
    <property type="match status" value="1"/>
</dbReference>
<evidence type="ECO:0000313" key="2">
    <source>
        <dbReference type="EMBL" id="UUV22204.1"/>
    </source>
</evidence>
<dbReference type="Pfam" id="PF13460">
    <property type="entry name" value="NAD_binding_10"/>
    <property type="match status" value="1"/>
</dbReference>
<proteinExistence type="predicted"/>
<dbReference type="RefSeq" id="WP_257500121.1">
    <property type="nucleotide sequence ID" value="NZ_CP102382.1"/>
</dbReference>
<dbReference type="EMBL" id="CP102382">
    <property type="protein sequence ID" value="UUV22204.1"/>
    <property type="molecule type" value="Genomic_DNA"/>
</dbReference>
<keyword evidence="3" id="KW-1185">Reference proteome</keyword>
<reference evidence="2 3" key="1">
    <citation type="submission" date="2022-08" db="EMBL/GenBank/DDBJ databases">
        <title>Myroides zhujiangensis sp. nov., a novel bacterium isolated from sediment in the Pearl River Estuary.</title>
        <authorList>
            <person name="Cui L."/>
        </authorList>
    </citation>
    <scope>NUCLEOTIDE SEQUENCE [LARGE SCALE GENOMIC DNA]</scope>
    <source>
        <strain evidence="2 3">SCSIO 72103</strain>
    </source>
</reference>
<name>A0ABY5NUS6_9FLAO</name>
<dbReference type="InterPro" id="IPR016040">
    <property type="entry name" value="NAD(P)-bd_dom"/>
</dbReference>
<gene>
    <name evidence="2" type="ORF">NPX36_03985</name>
</gene>
<organism evidence="2 3">
    <name type="scientific">Paenimyroides aestuarii</name>
    <dbReference type="NCBI Taxonomy" id="2968490"/>
    <lineage>
        <taxon>Bacteria</taxon>
        <taxon>Pseudomonadati</taxon>
        <taxon>Bacteroidota</taxon>
        <taxon>Flavobacteriia</taxon>
        <taxon>Flavobacteriales</taxon>
        <taxon>Flavobacteriaceae</taxon>
        <taxon>Paenimyroides</taxon>
    </lineage>
</organism>
<sequence>MNIAILGAGWLGTELAKVLSKNHTVKVSVTTNEKKELLQTQGLNAFTVVLSLNGVSGSLDFFKNVDVLICTLTPQAVAVFYPLADVLKKHAIKNVVVCSSTGIYQDCEGIVKESSALKLTIPKVQLLKSIEDVFLTDAAFNATILRLGGLIGKNRHPVKHLAKKDQITDGNEPVNIVYQDTILKTICLLLKQPLLNTVFNLVETDHRTKEVFYQDAAKEHDVSLPPFSYTSSPKNRVVSTEKIESFLDINP</sequence>
<dbReference type="InterPro" id="IPR036291">
    <property type="entry name" value="NAD(P)-bd_dom_sf"/>
</dbReference>
<dbReference type="Proteomes" id="UP001317001">
    <property type="component" value="Chromosome"/>
</dbReference>
<protein>
    <submittedName>
        <fullName evidence="2">NAD(P)H-binding protein</fullName>
    </submittedName>
</protein>
<evidence type="ECO:0000259" key="1">
    <source>
        <dbReference type="Pfam" id="PF13460"/>
    </source>
</evidence>
<dbReference type="SUPFAM" id="SSF51735">
    <property type="entry name" value="NAD(P)-binding Rossmann-fold domains"/>
    <property type="match status" value="1"/>
</dbReference>
<accession>A0ABY5NUS6</accession>
<feature type="domain" description="NAD(P)-binding" evidence="1">
    <location>
        <begin position="8"/>
        <end position="170"/>
    </location>
</feature>
<evidence type="ECO:0000313" key="3">
    <source>
        <dbReference type="Proteomes" id="UP001317001"/>
    </source>
</evidence>